<evidence type="ECO:0000256" key="2">
    <source>
        <dbReference type="ARBA" id="ARBA00023125"/>
    </source>
</evidence>
<keyword evidence="6" id="KW-0418">Kinase</keyword>
<dbReference type="InterPro" id="IPR000595">
    <property type="entry name" value="cNMP-bd_dom"/>
</dbReference>
<dbReference type="PANTHER" id="PTHR24567">
    <property type="entry name" value="CRP FAMILY TRANSCRIPTIONAL REGULATORY PROTEIN"/>
    <property type="match status" value="1"/>
</dbReference>
<dbReference type="GO" id="GO:0003677">
    <property type="term" value="F:DNA binding"/>
    <property type="evidence" value="ECO:0007669"/>
    <property type="project" value="UniProtKB-KW"/>
</dbReference>
<gene>
    <name evidence="6" type="ORF">SAMN02745823_01727</name>
</gene>
<dbReference type="STRING" id="1123282.SAMN02745823_01727"/>
<accession>A0A1M5XEC7</accession>
<dbReference type="OrthoDB" id="9774616at2"/>
<dbReference type="Gene3D" id="2.60.120.10">
    <property type="entry name" value="Jelly Rolls"/>
    <property type="match status" value="1"/>
</dbReference>
<feature type="domain" description="Cyclic nucleotide-binding" evidence="4">
    <location>
        <begin position="33"/>
        <end position="138"/>
    </location>
</feature>
<keyword evidence="7" id="KW-1185">Reference proteome</keyword>
<evidence type="ECO:0000259" key="5">
    <source>
        <dbReference type="PROSITE" id="PS51063"/>
    </source>
</evidence>
<proteinExistence type="predicted"/>
<dbReference type="InterPro" id="IPR012318">
    <property type="entry name" value="HTH_CRP"/>
</dbReference>
<dbReference type="SMART" id="SM00100">
    <property type="entry name" value="cNMP"/>
    <property type="match status" value="1"/>
</dbReference>
<dbReference type="Proteomes" id="UP000183995">
    <property type="component" value="Unassembled WGS sequence"/>
</dbReference>
<dbReference type="Pfam" id="PF13545">
    <property type="entry name" value="HTH_Crp_2"/>
    <property type="match status" value="1"/>
</dbReference>
<evidence type="ECO:0000313" key="6">
    <source>
        <dbReference type="EMBL" id="SHH97854.1"/>
    </source>
</evidence>
<organism evidence="6 7">
    <name type="scientific">Sporobacter termitidis DSM 10068</name>
    <dbReference type="NCBI Taxonomy" id="1123282"/>
    <lineage>
        <taxon>Bacteria</taxon>
        <taxon>Bacillati</taxon>
        <taxon>Bacillota</taxon>
        <taxon>Clostridia</taxon>
        <taxon>Eubacteriales</taxon>
        <taxon>Oscillospiraceae</taxon>
        <taxon>Sporobacter</taxon>
    </lineage>
</organism>
<name>A0A1M5XEC7_9FIRM</name>
<evidence type="ECO:0000256" key="3">
    <source>
        <dbReference type="ARBA" id="ARBA00023163"/>
    </source>
</evidence>
<evidence type="ECO:0000259" key="4">
    <source>
        <dbReference type="PROSITE" id="PS50042"/>
    </source>
</evidence>
<dbReference type="PANTHER" id="PTHR24567:SF26">
    <property type="entry name" value="REGULATORY PROTEIN YEIL"/>
    <property type="match status" value="1"/>
</dbReference>
<protein>
    <submittedName>
        <fullName evidence="6">cAMP-binding domain of CRP or a regulatory subunit of cAMP-dependent protein kinases</fullName>
    </submittedName>
</protein>
<keyword evidence="2" id="KW-0238">DNA-binding</keyword>
<dbReference type="PROSITE" id="PS50042">
    <property type="entry name" value="CNMP_BINDING_3"/>
    <property type="match status" value="1"/>
</dbReference>
<dbReference type="Pfam" id="PF00027">
    <property type="entry name" value="cNMP_binding"/>
    <property type="match status" value="1"/>
</dbReference>
<reference evidence="6 7" key="1">
    <citation type="submission" date="2016-11" db="EMBL/GenBank/DDBJ databases">
        <authorList>
            <person name="Jaros S."/>
            <person name="Januszkiewicz K."/>
            <person name="Wedrychowicz H."/>
        </authorList>
    </citation>
    <scope>NUCLEOTIDE SEQUENCE [LARGE SCALE GENOMIC DNA]</scope>
    <source>
        <strain evidence="6 7">DSM 10068</strain>
    </source>
</reference>
<evidence type="ECO:0000256" key="1">
    <source>
        <dbReference type="ARBA" id="ARBA00023015"/>
    </source>
</evidence>
<evidence type="ECO:0000313" key="7">
    <source>
        <dbReference type="Proteomes" id="UP000183995"/>
    </source>
</evidence>
<dbReference type="PROSITE" id="PS51063">
    <property type="entry name" value="HTH_CRP_2"/>
    <property type="match status" value="1"/>
</dbReference>
<dbReference type="CDD" id="cd00038">
    <property type="entry name" value="CAP_ED"/>
    <property type="match status" value="1"/>
</dbReference>
<dbReference type="AlphaFoldDB" id="A0A1M5XEC7"/>
<dbReference type="GO" id="GO:0003700">
    <property type="term" value="F:DNA-binding transcription factor activity"/>
    <property type="evidence" value="ECO:0007669"/>
    <property type="project" value="TreeGrafter"/>
</dbReference>
<dbReference type="InterPro" id="IPR036390">
    <property type="entry name" value="WH_DNA-bd_sf"/>
</dbReference>
<feature type="domain" description="HTH crp-type" evidence="5">
    <location>
        <begin position="171"/>
        <end position="239"/>
    </location>
</feature>
<keyword evidence="3" id="KW-0804">Transcription</keyword>
<dbReference type="EMBL" id="FQXV01000005">
    <property type="protein sequence ID" value="SHH97854.1"/>
    <property type="molecule type" value="Genomic_DNA"/>
</dbReference>
<dbReference type="GO" id="GO:0016301">
    <property type="term" value="F:kinase activity"/>
    <property type="evidence" value="ECO:0007669"/>
    <property type="project" value="UniProtKB-KW"/>
</dbReference>
<dbReference type="InterPro" id="IPR014710">
    <property type="entry name" value="RmlC-like_jellyroll"/>
</dbReference>
<dbReference type="SUPFAM" id="SSF51206">
    <property type="entry name" value="cAMP-binding domain-like"/>
    <property type="match status" value="1"/>
</dbReference>
<dbReference type="GO" id="GO:0005829">
    <property type="term" value="C:cytosol"/>
    <property type="evidence" value="ECO:0007669"/>
    <property type="project" value="TreeGrafter"/>
</dbReference>
<dbReference type="RefSeq" id="WP_073077777.1">
    <property type="nucleotide sequence ID" value="NZ_FQXV01000005.1"/>
</dbReference>
<dbReference type="InterPro" id="IPR018490">
    <property type="entry name" value="cNMP-bd_dom_sf"/>
</dbReference>
<keyword evidence="1" id="KW-0805">Transcription regulation</keyword>
<dbReference type="SMART" id="SM00419">
    <property type="entry name" value="HTH_CRP"/>
    <property type="match status" value="1"/>
</dbReference>
<sequence>MDMTPTNTPGKDSPAQELRTPNEALRILRGSALFAGFSEAELKALLPALQPALRHYGKDNVIIDEGDEADQIGFVASGRVVARKMTSGGHTHILAVHEAGDNFGFDAAFSSHRTSPLTFTADTDCTALFVSSSCFLDVTTAVGVRLMNNANRILADKCVRLLYKTDVLSKQSLRERILTYFGIMEMKSQGEAFLLRMSREQFAQYLCVNRSALSRELSRMQSDGLIEIRPGGYVLIKSGRDARPLRDEE</sequence>
<dbReference type="InterPro" id="IPR050397">
    <property type="entry name" value="Env_Response_Regulators"/>
</dbReference>
<keyword evidence="6" id="KW-0808">Transferase</keyword>
<dbReference type="SUPFAM" id="SSF46785">
    <property type="entry name" value="Winged helix' DNA-binding domain"/>
    <property type="match status" value="1"/>
</dbReference>